<reference evidence="1 2" key="1">
    <citation type="submission" date="2018-05" db="EMBL/GenBank/DDBJ databases">
        <title>Complete Genome Sequence of Deinococcus sp. strain 17bor-2.</title>
        <authorList>
            <person name="Srinivasan S."/>
        </authorList>
    </citation>
    <scope>NUCLEOTIDE SEQUENCE [LARGE SCALE GENOMIC DNA]</scope>
    <source>
        <strain evidence="1 2">17bor-2</strain>
    </source>
</reference>
<evidence type="ECO:0000313" key="2">
    <source>
        <dbReference type="Proteomes" id="UP000245368"/>
    </source>
</evidence>
<evidence type="ECO:0008006" key="3">
    <source>
        <dbReference type="Google" id="ProtNLM"/>
    </source>
</evidence>
<dbReference type="EMBL" id="CP029494">
    <property type="protein sequence ID" value="AWN22132.1"/>
    <property type="molecule type" value="Genomic_DNA"/>
</dbReference>
<keyword evidence="2" id="KW-1185">Reference proteome</keyword>
<sequence length="83" mass="8708">MQATVAAELKRAESTRQSILHCAFSGRLVPQDPNDEPASVLLERIKAEKIAAGAAAIRAGGKRGRKPKGAANQDTLLVSVAET</sequence>
<organism evidence="1 2">
    <name type="scientific">Deinococcus irradiatisoli</name>
    <dbReference type="NCBI Taxonomy" id="2202254"/>
    <lineage>
        <taxon>Bacteria</taxon>
        <taxon>Thermotogati</taxon>
        <taxon>Deinococcota</taxon>
        <taxon>Deinococci</taxon>
        <taxon>Deinococcales</taxon>
        <taxon>Deinococcaceae</taxon>
        <taxon>Deinococcus</taxon>
    </lineage>
</organism>
<gene>
    <name evidence="1" type="ORF">DKM44_01825</name>
</gene>
<evidence type="ECO:0000313" key="1">
    <source>
        <dbReference type="EMBL" id="AWN22132.1"/>
    </source>
</evidence>
<dbReference type="KEGG" id="dez:DKM44_01825"/>
<protein>
    <recommendedName>
        <fullName evidence="3">Restriction endonuclease subunit S</fullName>
    </recommendedName>
</protein>
<dbReference type="AlphaFoldDB" id="A0A2Z3JAV8"/>
<dbReference type="REBASE" id="252744">
    <property type="entry name" value="S1.Dsp17ORF1815P"/>
</dbReference>
<name>A0A2Z3JAV8_9DEIO</name>
<dbReference type="Proteomes" id="UP000245368">
    <property type="component" value="Chromosome"/>
</dbReference>
<accession>A0A2Z3JAV8</accession>
<proteinExistence type="predicted"/>